<organism evidence="1 2">
    <name type="scientific">Corynebacterium guangdongense</name>
    <dbReference type="NCBI Taxonomy" id="1783348"/>
    <lineage>
        <taxon>Bacteria</taxon>
        <taxon>Bacillati</taxon>
        <taxon>Actinomycetota</taxon>
        <taxon>Actinomycetes</taxon>
        <taxon>Mycobacteriales</taxon>
        <taxon>Corynebacteriaceae</taxon>
        <taxon>Corynebacterium</taxon>
    </lineage>
</organism>
<dbReference type="EMBL" id="JAVDXZ010000001">
    <property type="protein sequence ID" value="MDR7329305.1"/>
    <property type="molecule type" value="Genomic_DNA"/>
</dbReference>
<dbReference type="Proteomes" id="UP001180840">
    <property type="component" value="Unassembled WGS sequence"/>
</dbReference>
<evidence type="ECO:0000313" key="1">
    <source>
        <dbReference type="EMBL" id="MDR7329305.1"/>
    </source>
</evidence>
<protein>
    <recommendedName>
        <fullName evidence="3">3-methyladenine DNA glycosylase</fullName>
    </recommendedName>
</protein>
<evidence type="ECO:0000313" key="2">
    <source>
        <dbReference type="Proteomes" id="UP001180840"/>
    </source>
</evidence>
<proteinExistence type="predicted"/>
<name>A0ABU1ZWR0_9CORY</name>
<accession>A0ABU1ZWR0</accession>
<reference evidence="1" key="1">
    <citation type="submission" date="2023-07" db="EMBL/GenBank/DDBJ databases">
        <title>Sequencing the genomes of 1000 actinobacteria strains.</title>
        <authorList>
            <person name="Klenk H.-P."/>
        </authorList>
    </citation>
    <scope>NUCLEOTIDE SEQUENCE</scope>
    <source>
        <strain evidence="1">DSM 107476</strain>
    </source>
</reference>
<comment type="caution">
    <text evidence="1">The sequence shown here is derived from an EMBL/GenBank/DDBJ whole genome shotgun (WGS) entry which is preliminary data.</text>
</comment>
<keyword evidence="2" id="KW-1185">Reference proteome</keyword>
<gene>
    <name evidence="1" type="ORF">J2S39_000981</name>
</gene>
<evidence type="ECO:0008006" key="3">
    <source>
        <dbReference type="Google" id="ProtNLM"/>
    </source>
</evidence>
<dbReference type="RefSeq" id="WP_290198259.1">
    <property type="nucleotide sequence ID" value="NZ_CP047654.1"/>
</dbReference>
<sequence length="295" mass="33490">MAAIDRIILDPAQWLEAQTRHEGAAHERTAAHLARRAAQRRHPVYDFLFEYYPVRPAHLKRWHPGAGVLLHDPEGLAPHRRWRDYRVMDGDLVGVDVDSHHARRGESLAYMRHLLVSSGANPAHFDCFGLHEWAMCYRGGQRHDLPLRLGQAGTDEVVESHRIRCRHYDAYRFFTEPARPLNLTVLTRVDQPATDQSGCVHVNMDLYKWCAKLGPLVPGELFLDCFDLAVDARTLDMEASPYDCRGLGFGVVAIETPEGKAEYVERQRALAARGEVLRARLVDAIDTADDIRLMT</sequence>